<dbReference type="STRING" id="273116.gene:9380769"/>
<dbReference type="Pfam" id="PF00175">
    <property type="entry name" value="NAD_binding_1"/>
    <property type="match status" value="1"/>
</dbReference>
<dbReference type="CDD" id="cd06221">
    <property type="entry name" value="sulfite_reductase_like"/>
    <property type="match status" value="1"/>
</dbReference>
<dbReference type="InterPro" id="IPR050353">
    <property type="entry name" value="PyrK_electron_transfer"/>
</dbReference>
<dbReference type="eggNOG" id="arCOG02199">
    <property type="taxonomic scope" value="Archaea"/>
</dbReference>
<reference evidence="4 5" key="1">
    <citation type="journal article" date="1999" name="Proc. Jpn. Acad.">
        <title>Determination of the complete genomic DNA sequence of Thermoplasma volvanium GSS1.</title>
        <authorList>
            <person name="Kawashima T."/>
            <person name="Yamamoto Y."/>
            <person name="Aramaki H."/>
            <person name="Nunoshiba T."/>
            <person name="Kawamoto T."/>
            <person name="Watanabe K."/>
            <person name="Yamazaki M."/>
            <person name="Kanehori K."/>
            <person name="Amano N."/>
            <person name="Ohya Y."/>
            <person name="Makino K."/>
            <person name="Suzuki M."/>
        </authorList>
    </citation>
    <scope>NUCLEOTIDE SEQUENCE [LARGE SCALE GENOMIC DNA]</scope>
    <source>
        <strain evidence="5">ATCC 51530 / DSM 4299 / JCM 9571 / NBRC 15438 / GSS1</strain>
    </source>
</reference>
<dbReference type="KEGG" id="tvo:TVG0005131"/>
<keyword evidence="1" id="KW-0408">Iron</keyword>
<dbReference type="SUPFAM" id="SSF52343">
    <property type="entry name" value="Ferredoxin reductase-like, C-terminal NADP-linked domain"/>
    <property type="match status" value="1"/>
</dbReference>
<evidence type="ECO:0000313" key="4">
    <source>
        <dbReference type="EMBL" id="BAB59146.1"/>
    </source>
</evidence>
<evidence type="ECO:0000259" key="2">
    <source>
        <dbReference type="Pfam" id="PF00175"/>
    </source>
</evidence>
<dbReference type="PhylomeDB" id="Q97CU7"/>
<evidence type="ECO:0000256" key="1">
    <source>
        <dbReference type="PIRSR" id="PIRSR006816-2"/>
    </source>
</evidence>
<dbReference type="DNASU" id="1441489"/>
<feature type="domain" description="Oxidoreductase FAD/NAD(P)-binding" evidence="2">
    <location>
        <begin position="88"/>
        <end position="186"/>
    </location>
</feature>
<dbReference type="InterPro" id="IPR019480">
    <property type="entry name" value="Dihydroorotate_DH_Fe-S-bd"/>
</dbReference>
<dbReference type="PANTHER" id="PTHR43513">
    <property type="entry name" value="DIHYDROOROTATE DEHYDROGENASE B (NAD(+)), ELECTRON TRANSFER SUBUNIT"/>
    <property type="match status" value="1"/>
</dbReference>
<dbReference type="Gene3D" id="3.40.50.80">
    <property type="entry name" value="Nucleotide-binding domain of ferredoxin-NADP reductase (FNR) module"/>
    <property type="match status" value="1"/>
</dbReference>
<dbReference type="Pfam" id="PF10418">
    <property type="entry name" value="DHODB_Fe-S_bind"/>
    <property type="match status" value="1"/>
</dbReference>
<gene>
    <name evidence="4" type="ORF">TVG0005131</name>
</gene>
<sequence length="244" mass="26996">METADTYTIVLTERNMGYAGQFYMVSKEGIGEAPISVGSGYGNPLMFSIKAVGSVTKGIMNDPYGEIGIRGPYGNVWPWKSYEHVVAIAGGIGIPPIKALIEDMQGHTSLDKLTVLYGARSPSDIVYRSEIETWKEEMDFRITVDKGDENWRGHVGVVTTLVPEIKEYNHGAAFVIGPPVMMKFSVKSLLDAGFAEDNIYLSLERRMECGIGVCGHCNIGRWYACEDGPIFKYSDTKEEPELFL</sequence>
<feature type="binding site" evidence="1">
    <location>
        <position position="209"/>
    </location>
    <ligand>
        <name>[2Fe-2S] cluster</name>
        <dbReference type="ChEBI" id="CHEBI:190135"/>
    </ligand>
</feature>
<keyword evidence="1" id="KW-0479">Metal-binding</keyword>
<accession>Q97CU7</accession>
<dbReference type="InterPro" id="IPR017938">
    <property type="entry name" value="Riboflavin_synthase-like_b-brl"/>
</dbReference>
<proteinExistence type="predicted"/>
<keyword evidence="1" id="KW-0411">Iron-sulfur</keyword>
<dbReference type="GeneID" id="1441489"/>
<dbReference type="RefSeq" id="WP_010916261.1">
    <property type="nucleotide sequence ID" value="NC_002689.2"/>
</dbReference>
<reference evidence="4 5" key="2">
    <citation type="journal article" date="2000" name="Proc. Natl. Acad. Sci. U.S.A.">
        <title>Archaeal adaptation to higher temperatures revealed by genomic sequence of Thermoplasma volcanium.</title>
        <authorList>
            <person name="Kawashima T."/>
            <person name="Amano N."/>
            <person name="Koike H."/>
            <person name="Makino S."/>
            <person name="Higuchi S."/>
            <person name="Kawashima-Ohya Y."/>
            <person name="Watanabe K."/>
            <person name="Yamazaki M."/>
            <person name="Kanehori K."/>
            <person name="Kawamoto T."/>
            <person name="Nunoshiba T."/>
            <person name="Yamamoto Y."/>
            <person name="Aramaki H."/>
            <person name="Makino K."/>
            <person name="Suzuki M."/>
        </authorList>
    </citation>
    <scope>NUCLEOTIDE SEQUENCE [LARGE SCALE GENOMIC DNA]</scope>
    <source>
        <strain evidence="5">ATCC 51530 / DSM 4299 / JCM 9571 / NBRC 15438 / GSS1</strain>
    </source>
</reference>
<feature type="binding site" evidence="1">
    <location>
        <position position="225"/>
    </location>
    <ligand>
        <name>[2Fe-2S] cluster</name>
        <dbReference type="ChEBI" id="CHEBI:190135"/>
    </ligand>
</feature>
<organism evidence="4 5">
    <name type="scientific">Thermoplasma volcanium (strain ATCC 51530 / DSM 4299 / JCM 9571 / NBRC 15438 / GSS1)</name>
    <dbReference type="NCBI Taxonomy" id="273116"/>
    <lineage>
        <taxon>Archaea</taxon>
        <taxon>Methanobacteriati</taxon>
        <taxon>Thermoplasmatota</taxon>
        <taxon>Thermoplasmata</taxon>
        <taxon>Thermoplasmatales</taxon>
        <taxon>Thermoplasmataceae</taxon>
        <taxon>Thermoplasma</taxon>
    </lineage>
</organism>
<dbReference type="PANTHER" id="PTHR43513:SF1">
    <property type="entry name" value="ANAEROBIC SULFITE REDUCTASE SUBUNIT B"/>
    <property type="match status" value="1"/>
</dbReference>
<keyword evidence="5" id="KW-1185">Reference proteome</keyword>
<dbReference type="PaxDb" id="273116-14324218"/>
<dbReference type="OrthoDB" id="35401at2157"/>
<feature type="binding site" evidence="1">
    <location>
        <position position="214"/>
    </location>
    <ligand>
        <name>[2Fe-2S] cluster</name>
        <dbReference type="ChEBI" id="CHEBI:190135"/>
    </ligand>
</feature>
<dbReference type="GO" id="GO:0050660">
    <property type="term" value="F:flavin adenine dinucleotide binding"/>
    <property type="evidence" value="ECO:0007669"/>
    <property type="project" value="InterPro"/>
</dbReference>
<dbReference type="InterPro" id="IPR012165">
    <property type="entry name" value="Cyt_c3_hydrogenase_gsu"/>
</dbReference>
<dbReference type="GO" id="GO:0051537">
    <property type="term" value="F:2 iron, 2 sulfur cluster binding"/>
    <property type="evidence" value="ECO:0007669"/>
    <property type="project" value="UniProtKB-KW"/>
</dbReference>
<comment type="cofactor">
    <cofactor evidence="1">
        <name>[2Fe-2S] cluster</name>
        <dbReference type="ChEBI" id="CHEBI:190135"/>
    </cofactor>
    <text evidence="1">Binds 1 [2Fe-2S] cluster per subunit.</text>
</comment>
<dbReference type="GO" id="GO:0006221">
    <property type="term" value="P:pyrimidine nucleotide biosynthetic process"/>
    <property type="evidence" value="ECO:0007669"/>
    <property type="project" value="InterPro"/>
</dbReference>
<dbReference type="PRINTS" id="PR00371">
    <property type="entry name" value="FPNCR"/>
</dbReference>
<evidence type="ECO:0000259" key="3">
    <source>
        <dbReference type="Pfam" id="PF10418"/>
    </source>
</evidence>
<dbReference type="EMBL" id="BA000011">
    <property type="protein sequence ID" value="BAB59146.1"/>
    <property type="molecule type" value="Genomic_DNA"/>
</dbReference>
<feature type="domain" description="Dihydroorotate dehydrogenase electron transfer subunit iron-sulphur cluster binding" evidence="3">
    <location>
        <begin position="204"/>
        <end position="235"/>
    </location>
</feature>
<dbReference type="PRINTS" id="PR00410">
    <property type="entry name" value="PHEHYDRXLASE"/>
</dbReference>
<dbReference type="InterPro" id="IPR039261">
    <property type="entry name" value="FNR_nucleotide-bd"/>
</dbReference>
<dbReference type="SUPFAM" id="SSF63380">
    <property type="entry name" value="Riboflavin synthase domain-like"/>
    <property type="match status" value="1"/>
</dbReference>
<protein>
    <submittedName>
        <fullName evidence="4">Cytochrome-c3 hydrogenase [sulfhydrogenase] gamma subunit</fullName>
    </submittedName>
</protein>
<evidence type="ECO:0000313" key="5">
    <source>
        <dbReference type="Proteomes" id="UP000001017"/>
    </source>
</evidence>
<keyword evidence="1" id="KW-0001">2Fe-2S</keyword>
<dbReference type="InterPro" id="IPR001433">
    <property type="entry name" value="OxRdtase_FAD/NAD-bd"/>
</dbReference>
<feature type="binding site" evidence="1">
    <location>
        <position position="217"/>
    </location>
    <ligand>
        <name>[2Fe-2S] cluster</name>
        <dbReference type="ChEBI" id="CHEBI:190135"/>
    </ligand>
</feature>
<dbReference type="Proteomes" id="UP000001017">
    <property type="component" value="Chromosome"/>
</dbReference>
<dbReference type="AlphaFoldDB" id="Q97CU7"/>
<dbReference type="HOGENOM" id="CLU_003827_1_1_2"/>
<dbReference type="GO" id="GO:0046872">
    <property type="term" value="F:metal ion binding"/>
    <property type="evidence" value="ECO:0007669"/>
    <property type="project" value="UniProtKB-KW"/>
</dbReference>
<dbReference type="InterPro" id="IPR001709">
    <property type="entry name" value="Flavoprot_Pyr_Nucl_cyt_Rdtase"/>
</dbReference>
<dbReference type="GO" id="GO:0016491">
    <property type="term" value="F:oxidoreductase activity"/>
    <property type="evidence" value="ECO:0007669"/>
    <property type="project" value="InterPro"/>
</dbReference>
<dbReference type="PIRSF" id="PIRSF006816">
    <property type="entry name" value="Cyc3_hyd_g"/>
    <property type="match status" value="1"/>
</dbReference>
<name>Q97CU7_THEVO</name>